<organism evidence="2 3">
    <name type="scientific">Racocetra fulgida</name>
    <dbReference type="NCBI Taxonomy" id="60492"/>
    <lineage>
        <taxon>Eukaryota</taxon>
        <taxon>Fungi</taxon>
        <taxon>Fungi incertae sedis</taxon>
        <taxon>Mucoromycota</taxon>
        <taxon>Glomeromycotina</taxon>
        <taxon>Glomeromycetes</taxon>
        <taxon>Diversisporales</taxon>
        <taxon>Gigasporaceae</taxon>
        <taxon>Racocetra</taxon>
    </lineage>
</organism>
<evidence type="ECO:0000313" key="3">
    <source>
        <dbReference type="Proteomes" id="UP000789396"/>
    </source>
</evidence>
<feature type="domain" description="Proteasome component Ecm29 N-terminal" evidence="1">
    <location>
        <begin position="6"/>
        <end position="50"/>
    </location>
</feature>
<comment type="caution">
    <text evidence="2">The sequence shown here is derived from an EMBL/GenBank/DDBJ whole genome shotgun (WGS) entry which is preliminary data.</text>
</comment>
<reference evidence="2" key="1">
    <citation type="submission" date="2021-06" db="EMBL/GenBank/DDBJ databases">
        <authorList>
            <person name="Kallberg Y."/>
            <person name="Tangrot J."/>
            <person name="Rosling A."/>
        </authorList>
    </citation>
    <scope>NUCLEOTIDE SEQUENCE</scope>
    <source>
        <strain evidence="2">IN212</strain>
    </source>
</reference>
<dbReference type="AlphaFoldDB" id="A0A9N9I5X9"/>
<dbReference type="InterPro" id="IPR024372">
    <property type="entry name" value="Ecm29_N"/>
</dbReference>
<accession>A0A9N9I5X9</accession>
<dbReference type="OrthoDB" id="2445881at2759"/>
<feature type="non-terminal residue" evidence="2">
    <location>
        <position position="1"/>
    </location>
</feature>
<dbReference type="EMBL" id="CAJVPZ010024948">
    <property type="protein sequence ID" value="CAG8720764.1"/>
    <property type="molecule type" value="Genomic_DNA"/>
</dbReference>
<proteinExistence type="predicted"/>
<dbReference type="GO" id="GO:0060090">
    <property type="term" value="F:molecular adaptor activity"/>
    <property type="evidence" value="ECO:0007669"/>
    <property type="project" value="InterPro"/>
</dbReference>
<keyword evidence="3" id="KW-1185">Reference proteome</keyword>
<name>A0A9N9I5X9_9GLOM</name>
<evidence type="ECO:0000313" key="2">
    <source>
        <dbReference type="EMBL" id="CAG8720764.1"/>
    </source>
</evidence>
<dbReference type="Pfam" id="PF13001">
    <property type="entry name" value="ECM29_N"/>
    <property type="match status" value="1"/>
</dbReference>
<sequence>PKTNINLQKQGMDFIQWIIRMANTSKLELIKKVLLFGLLKIIKETRNEDFNNLTREQKINQILLFKPFYGSLDMPIYNTEKGNENLKVIIIRFQEFDQLDQFDQWINEKNIQAIINLLEENAD</sequence>
<gene>
    <name evidence="2" type="ORF">RFULGI_LOCUS11440</name>
</gene>
<protein>
    <submittedName>
        <fullName evidence="2">4223_t:CDS:1</fullName>
    </submittedName>
</protein>
<dbReference type="GO" id="GO:0043248">
    <property type="term" value="P:proteasome assembly"/>
    <property type="evidence" value="ECO:0007669"/>
    <property type="project" value="InterPro"/>
</dbReference>
<dbReference type="Proteomes" id="UP000789396">
    <property type="component" value="Unassembled WGS sequence"/>
</dbReference>
<feature type="non-terminal residue" evidence="2">
    <location>
        <position position="123"/>
    </location>
</feature>
<evidence type="ECO:0000259" key="1">
    <source>
        <dbReference type="Pfam" id="PF13001"/>
    </source>
</evidence>